<evidence type="ECO:0000256" key="1">
    <source>
        <dbReference type="SAM" id="MobiDB-lite"/>
    </source>
</evidence>
<dbReference type="InterPro" id="IPR050155">
    <property type="entry name" value="HAD-like_hydrolase_sf"/>
</dbReference>
<sequence length="257" mass="27150">MAVARHVPADRAEAGARSLHQEVPSPRGRRREVVSRYAAALFDLDGTLVDSAAGIVAAVRHALVAVGASELPDDDDILMEIGRPLEEIFRDLGSPGGPDVAFEFAREFRDFYADHFADGIRLYSGVREGLAALAANGVAMGVVTTKLEEQAEMVVAAVGLRPFLRVVHGWKEGRQHKPSPEPVCAVIAALGVDPSASLMVGDSELDVLAGRAAGAETCAVTYGFRPAAYLAGFRPDYIVSRFADVVPIILGPGPPPA</sequence>
<dbReference type="FunFam" id="3.40.50.1000:FF:000022">
    <property type="entry name" value="Phosphoglycolate phosphatase"/>
    <property type="match status" value="1"/>
</dbReference>
<name>A0A7C4GHK9_UNCW3</name>
<reference evidence="2" key="1">
    <citation type="journal article" date="2020" name="mSystems">
        <title>Genome- and Community-Level Interaction Insights into Carbon Utilization and Element Cycling Functions of Hydrothermarchaeota in Hydrothermal Sediment.</title>
        <authorList>
            <person name="Zhou Z."/>
            <person name="Liu Y."/>
            <person name="Xu W."/>
            <person name="Pan J."/>
            <person name="Luo Z.H."/>
            <person name="Li M."/>
        </authorList>
    </citation>
    <scope>NUCLEOTIDE SEQUENCE [LARGE SCALE GENOMIC DNA]</scope>
    <source>
        <strain evidence="2">SpSt-488</strain>
    </source>
</reference>
<dbReference type="SUPFAM" id="SSF56784">
    <property type="entry name" value="HAD-like"/>
    <property type="match status" value="1"/>
</dbReference>
<dbReference type="SFLD" id="SFLDG01129">
    <property type="entry name" value="C1.5:_HAD__Beta-PGM__Phosphata"/>
    <property type="match status" value="1"/>
</dbReference>
<dbReference type="Pfam" id="PF13419">
    <property type="entry name" value="HAD_2"/>
    <property type="match status" value="1"/>
</dbReference>
<dbReference type="GO" id="GO:0006281">
    <property type="term" value="P:DNA repair"/>
    <property type="evidence" value="ECO:0007669"/>
    <property type="project" value="TreeGrafter"/>
</dbReference>
<protein>
    <submittedName>
        <fullName evidence="2">HAD family hydrolase</fullName>
    </submittedName>
</protein>
<dbReference type="SFLD" id="SFLDG01135">
    <property type="entry name" value="C1.5.6:_HAD__Beta-PGM__Phospha"/>
    <property type="match status" value="1"/>
</dbReference>
<dbReference type="GO" id="GO:0008967">
    <property type="term" value="F:phosphoglycolate phosphatase activity"/>
    <property type="evidence" value="ECO:0007669"/>
    <property type="project" value="TreeGrafter"/>
</dbReference>
<dbReference type="SFLD" id="SFLDS00003">
    <property type="entry name" value="Haloacid_Dehalogenase"/>
    <property type="match status" value="1"/>
</dbReference>
<dbReference type="InterPro" id="IPR041492">
    <property type="entry name" value="HAD_2"/>
</dbReference>
<dbReference type="AlphaFoldDB" id="A0A7C4GHK9"/>
<dbReference type="Gene3D" id="3.40.50.1000">
    <property type="entry name" value="HAD superfamily/HAD-like"/>
    <property type="match status" value="1"/>
</dbReference>
<dbReference type="PANTHER" id="PTHR43434:SF1">
    <property type="entry name" value="PHOSPHOGLYCOLATE PHOSPHATASE"/>
    <property type="match status" value="1"/>
</dbReference>
<gene>
    <name evidence="2" type="ORF">ENS41_00595</name>
</gene>
<evidence type="ECO:0000313" key="2">
    <source>
        <dbReference type="EMBL" id="HGK27439.1"/>
    </source>
</evidence>
<accession>A0A7C4GHK9</accession>
<dbReference type="GO" id="GO:0005829">
    <property type="term" value="C:cytosol"/>
    <property type="evidence" value="ECO:0007669"/>
    <property type="project" value="TreeGrafter"/>
</dbReference>
<keyword evidence="2" id="KW-0378">Hydrolase</keyword>
<dbReference type="Gene3D" id="1.10.150.240">
    <property type="entry name" value="Putative phosphatase, domain 2"/>
    <property type="match status" value="1"/>
</dbReference>
<dbReference type="EMBL" id="DSUT01000013">
    <property type="protein sequence ID" value="HGK27439.1"/>
    <property type="molecule type" value="Genomic_DNA"/>
</dbReference>
<dbReference type="PANTHER" id="PTHR43434">
    <property type="entry name" value="PHOSPHOGLYCOLATE PHOSPHATASE"/>
    <property type="match status" value="1"/>
</dbReference>
<comment type="caution">
    <text evidence="2">The sequence shown here is derived from an EMBL/GenBank/DDBJ whole genome shotgun (WGS) entry which is preliminary data.</text>
</comment>
<dbReference type="InterPro" id="IPR036412">
    <property type="entry name" value="HAD-like_sf"/>
</dbReference>
<proteinExistence type="predicted"/>
<dbReference type="InterPro" id="IPR023214">
    <property type="entry name" value="HAD_sf"/>
</dbReference>
<organism evidence="2">
    <name type="scientific">candidate division WOR-3 bacterium</name>
    <dbReference type="NCBI Taxonomy" id="2052148"/>
    <lineage>
        <taxon>Bacteria</taxon>
        <taxon>Bacteria division WOR-3</taxon>
    </lineage>
</organism>
<dbReference type="InterPro" id="IPR023198">
    <property type="entry name" value="PGP-like_dom2"/>
</dbReference>
<feature type="region of interest" description="Disordered" evidence="1">
    <location>
        <begin position="1"/>
        <end position="27"/>
    </location>
</feature>